<dbReference type="Proteomes" id="UP001291687">
    <property type="component" value="Unassembled WGS sequence"/>
</dbReference>
<keyword evidence="1" id="KW-0472">Membrane</keyword>
<organism evidence="2 3">
    <name type="scientific">Candidatus Megaera venefica</name>
    <dbReference type="NCBI Taxonomy" id="2055910"/>
    <lineage>
        <taxon>Bacteria</taxon>
        <taxon>Pseudomonadati</taxon>
        <taxon>Pseudomonadota</taxon>
        <taxon>Alphaproteobacteria</taxon>
        <taxon>Rickettsiales</taxon>
        <taxon>Rickettsiaceae</taxon>
        <taxon>Candidatus Megaera</taxon>
    </lineage>
</organism>
<evidence type="ECO:0000256" key="1">
    <source>
        <dbReference type="SAM" id="Phobius"/>
    </source>
</evidence>
<keyword evidence="1" id="KW-1133">Transmembrane helix</keyword>
<accession>A0ABU5NEU1</accession>
<evidence type="ECO:0000313" key="3">
    <source>
        <dbReference type="Proteomes" id="UP001291687"/>
    </source>
</evidence>
<feature type="transmembrane region" description="Helical" evidence="1">
    <location>
        <begin position="55"/>
        <end position="74"/>
    </location>
</feature>
<evidence type="ECO:0000313" key="2">
    <source>
        <dbReference type="EMBL" id="MEA0971689.1"/>
    </source>
</evidence>
<protein>
    <submittedName>
        <fullName evidence="2">DUF805 domain-containing protein</fullName>
    </submittedName>
</protein>
<feature type="transmembrane region" description="Helical" evidence="1">
    <location>
        <begin position="86"/>
        <end position="106"/>
    </location>
</feature>
<keyword evidence="1" id="KW-0812">Transmembrane</keyword>
<sequence>MLNNIYKLFFSRLYALQGRSSRKEYIARLLLTTIVFLIGGYTVDSVPNTGLFSFVYIFSLLFCMIIMFFQYIPLAVRRLHDLNESGWYVLITFLPFGQLLILWLMFKKGTPTTNKYGEPPIN</sequence>
<proteinExistence type="predicted"/>
<reference evidence="2 3" key="1">
    <citation type="submission" date="2023-03" db="EMBL/GenBank/DDBJ databases">
        <title>Host association and intracellularity evolved multiple times independently in the Rickettsiales.</title>
        <authorList>
            <person name="Castelli M."/>
            <person name="Nardi T."/>
            <person name="Gammuto L."/>
            <person name="Bellinzona G."/>
            <person name="Sabaneyeva E."/>
            <person name="Potekhin A."/>
            <person name="Serra V."/>
            <person name="Petroni G."/>
            <person name="Sassera D."/>
        </authorList>
    </citation>
    <scope>NUCLEOTIDE SEQUENCE [LARGE SCALE GENOMIC DNA]</scope>
    <source>
        <strain evidence="2 3">Sr 2-6</strain>
    </source>
</reference>
<dbReference type="EMBL" id="JARJFB010000216">
    <property type="protein sequence ID" value="MEA0971689.1"/>
    <property type="molecule type" value="Genomic_DNA"/>
</dbReference>
<dbReference type="Pfam" id="PF05656">
    <property type="entry name" value="DUF805"/>
    <property type="match status" value="1"/>
</dbReference>
<feature type="transmembrane region" description="Helical" evidence="1">
    <location>
        <begin position="25"/>
        <end position="43"/>
    </location>
</feature>
<keyword evidence="3" id="KW-1185">Reference proteome</keyword>
<gene>
    <name evidence="2" type="ORF">Megvenef_01673</name>
</gene>
<dbReference type="PANTHER" id="PTHR34980">
    <property type="entry name" value="INNER MEMBRANE PROTEIN-RELATED-RELATED"/>
    <property type="match status" value="1"/>
</dbReference>
<comment type="caution">
    <text evidence="2">The sequence shown here is derived from an EMBL/GenBank/DDBJ whole genome shotgun (WGS) entry which is preliminary data.</text>
</comment>
<dbReference type="InterPro" id="IPR008523">
    <property type="entry name" value="DUF805"/>
</dbReference>
<name>A0ABU5NEU1_9RICK</name>